<reference evidence="3" key="1">
    <citation type="submission" date="2021-02" db="EMBL/GenBank/DDBJ databases">
        <authorList>
            <person name="Nowell W R."/>
        </authorList>
    </citation>
    <scope>NUCLEOTIDE SEQUENCE</scope>
</reference>
<accession>A0A815N8M7</accession>
<dbReference type="PANTHER" id="PTHR43855">
    <property type="entry name" value="THIOSULFATE SULFURTRANSFERASE"/>
    <property type="match status" value="1"/>
</dbReference>
<dbReference type="EMBL" id="CAJNOE010001567">
    <property type="protein sequence ID" value="CAF1434128.1"/>
    <property type="molecule type" value="Genomic_DNA"/>
</dbReference>
<dbReference type="InterPro" id="IPR001763">
    <property type="entry name" value="Rhodanese-like_dom"/>
</dbReference>
<dbReference type="SMART" id="SM00450">
    <property type="entry name" value="RHOD"/>
    <property type="match status" value="2"/>
</dbReference>
<name>A0A815N8M7_9BILA</name>
<dbReference type="CDD" id="cd01449">
    <property type="entry name" value="TST_Repeat_2"/>
    <property type="match status" value="1"/>
</dbReference>
<dbReference type="EMBL" id="CAJOBB010004129">
    <property type="protein sequence ID" value="CAF4075520.1"/>
    <property type="molecule type" value="Genomic_DNA"/>
</dbReference>
<evidence type="ECO:0000259" key="2">
    <source>
        <dbReference type="PROSITE" id="PS50206"/>
    </source>
</evidence>
<comment type="caution">
    <text evidence="3">The sequence shown here is derived from an EMBL/GenBank/DDBJ whole genome shotgun (WGS) entry which is preliminary data.</text>
</comment>
<proteinExistence type="predicted"/>
<evidence type="ECO:0000313" key="5">
    <source>
        <dbReference type="Proteomes" id="UP000663860"/>
    </source>
</evidence>
<dbReference type="InterPro" id="IPR051126">
    <property type="entry name" value="Thiosulfate_sulfurtransferase"/>
</dbReference>
<sequence>MDCIKQEKNIPMFIKPEDLHLYENVKFVDVRDGDAYNSGHINNSVNFNDLFTYLLPSSSKDDVNEMKKYFEKRFGELGISGKEHVIIYEQSMDNQYGASCRGFFIFKYMKHPNVSTLEGGLDGFLRVENGAKQLTTVKPTIVECQYKGHDDDDEFDWQMTDYIEVLEIVKNKPEKTWLLDVRDAVEWKGESSSPYGIDFVPRKGRIPNSKWIEWYDFHELDSNKNVIKYKSNEQIQKLMEKNNIEKDDKITVYCFKGSRAAVVLMKLKQAGYNNIKNYFASWNEWACDFNLPIDETKINEEN</sequence>
<dbReference type="AlphaFoldDB" id="A0A815N8M7"/>
<dbReference type="Gene3D" id="3.40.250.10">
    <property type="entry name" value="Rhodanese-like domain"/>
    <property type="match status" value="2"/>
</dbReference>
<gene>
    <name evidence="3" type="ORF">IZO911_LOCUS41409</name>
    <name evidence="4" type="ORF">KXQ929_LOCUS33017</name>
</gene>
<dbReference type="SUPFAM" id="SSF52821">
    <property type="entry name" value="Rhodanese/Cell cycle control phosphatase"/>
    <property type="match status" value="2"/>
</dbReference>
<dbReference type="Pfam" id="PF00581">
    <property type="entry name" value="Rhodanese"/>
    <property type="match status" value="2"/>
</dbReference>
<evidence type="ECO:0000313" key="4">
    <source>
        <dbReference type="EMBL" id="CAF4075520.1"/>
    </source>
</evidence>
<dbReference type="InterPro" id="IPR036873">
    <property type="entry name" value="Rhodanese-like_dom_sf"/>
</dbReference>
<protein>
    <recommendedName>
        <fullName evidence="2">Rhodanese domain-containing protein</fullName>
    </recommendedName>
</protein>
<evidence type="ECO:0000313" key="3">
    <source>
        <dbReference type="EMBL" id="CAF1434128.1"/>
    </source>
</evidence>
<feature type="domain" description="Rhodanese" evidence="2">
    <location>
        <begin position="172"/>
        <end position="294"/>
    </location>
</feature>
<evidence type="ECO:0000256" key="1">
    <source>
        <dbReference type="ARBA" id="ARBA00022737"/>
    </source>
</evidence>
<dbReference type="Proteomes" id="UP000663868">
    <property type="component" value="Unassembled WGS sequence"/>
</dbReference>
<feature type="domain" description="Rhodanese" evidence="2">
    <location>
        <begin position="21"/>
        <end position="129"/>
    </location>
</feature>
<dbReference type="PROSITE" id="PS50206">
    <property type="entry name" value="RHODANESE_3"/>
    <property type="match status" value="2"/>
</dbReference>
<keyword evidence="1" id="KW-0677">Repeat</keyword>
<dbReference type="Proteomes" id="UP000663860">
    <property type="component" value="Unassembled WGS sequence"/>
</dbReference>
<dbReference type="PANTHER" id="PTHR43855:SF1">
    <property type="entry name" value="THIOSULFATE SULFURTRANSFERASE"/>
    <property type="match status" value="1"/>
</dbReference>
<organism evidence="3 5">
    <name type="scientific">Adineta steineri</name>
    <dbReference type="NCBI Taxonomy" id="433720"/>
    <lineage>
        <taxon>Eukaryota</taxon>
        <taxon>Metazoa</taxon>
        <taxon>Spiralia</taxon>
        <taxon>Gnathifera</taxon>
        <taxon>Rotifera</taxon>
        <taxon>Eurotatoria</taxon>
        <taxon>Bdelloidea</taxon>
        <taxon>Adinetida</taxon>
        <taxon>Adinetidae</taxon>
        <taxon>Adineta</taxon>
    </lineage>
</organism>